<evidence type="ECO:0000256" key="1">
    <source>
        <dbReference type="SAM" id="MobiDB-lite"/>
    </source>
</evidence>
<sequence>MASSLPEAPASATRRFAEDLRQRSDTALVALLRARGDLAVPSPATLRSLAARASSHTSLERALARVDALVLQVVEAVVARGGLPREEVAHAVGADAADTPDASGETRGAPGASTTSTGTLRQIDDAVGAAMTAALVWDDDSVLRPSPGLDEVFGHYPAGLGPAIRDGSAGAPTGPAAHRDEAHPDEAHPDTASSTDRSLAERIRATPPEQRAVLDALAWGPPAGRVPPAGTRQREAVDALVAHGLLARADAQHVLLTREVGLALRDGRTHRTPALRPEPPGRAVPAETLAAESASAALELVRRVTVLLSAWSDDPPRVLRSGGLGVRDLRRLATRLECDEAAAAFVAELAGEAGLIRDDGEVEPAFVAVDAVWSERDDAGRWAVLARAWVSSHRTPWRVGTRDEAGALWSALSPGLERGWVPRLRTRVLRVLGSGGTALSPDDVLAVLAWEAPRNAPPSDAVRGLLSEASWLGLTGAGALSPPGRALLAEAPVEAAGRGGPPGRDGPAAGSRPGGRSRPVEADPLAAALRGVLPPEVDEMLLQGDLTGVVPGRPSRELASLVEIAADTESRGAATTVRFSAASVTRALDRGRSADGLLAALARHSPVPVPQPLEYLVRDTARRHGAVRVGVASSYLRAADEVTLAGLEHDPALAHLGLVRLAPTVLVASAPPALLHETLRERGVVSALEGPDGRVLDVRHRRPGDPRGPRPPAARSARAISPAARGGSDASGPPVRSEPDLPALVAGLRTADDDAHALAPATPRSGNGVRPAAPLPSSGGDTDAPAGTQPHADGLALLREAVRDGLLVRVDVVGAAGKLEHRTLRPLRLDGGRLRALDPARDAEITVAVHRIAHVTAPDDAS</sequence>
<feature type="region of interest" description="Disordered" evidence="1">
    <location>
        <begin position="757"/>
        <end position="791"/>
    </location>
</feature>
<keyword evidence="4" id="KW-1185">Reference proteome</keyword>
<feature type="compositionally biased region" description="Basic and acidic residues" evidence="1">
    <location>
        <begin position="177"/>
        <end position="189"/>
    </location>
</feature>
<dbReference type="AlphaFoldDB" id="A0A3N4YN05"/>
<dbReference type="RefSeq" id="WP_123813084.1">
    <property type="nucleotide sequence ID" value="NZ_RKQZ01000001.1"/>
</dbReference>
<feature type="region of interest" description="Disordered" evidence="1">
    <location>
        <begin position="163"/>
        <end position="201"/>
    </location>
</feature>
<dbReference type="OrthoDB" id="3415124at2"/>
<protein>
    <submittedName>
        <fullName evidence="3">XPB/Ssl2-like helicase family protein</fullName>
    </submittedName>
</protein>
<proteinExistence type="predicted"/>
<feature type="compositionally biased region" description="Low complexity" evidence="1">
    <location>
        <begin position="713"/>
        <end position="728"/>
    </location>
</feature>
<name>A0A3N4YN05_9MICO</name>
<evidence type="ECO:0000313" key="3">
    <source>
        <dbReference type="EMBL" id="RPF19840.1"/>
    </source>
</evidence>
<dbReference type="Proteomes" id="UP000280501">
    <property type="component" value="Unassembled WGS sequence"/>
</dbReference>
<organism evidence="3 4">
    <name type="scientific">Myceligenerans xiligouense</name>
    <dbReference type="NCBI Taxonomy" id="253184"/>
    <lineage>
        <taxon>Bacteria</taxon>
        <taxon>Bacillati</taxon>
        <taxon>Actinomycetota</taxon>
        <taxon>Actinomycetes</taxon>
        <taxon>Micrococcales</taxon>
        <taxon>Promicromonosporaceae</taxon>
        <taxon>Myceligenerans</taxon>
    </lineage>
</organism>
<feature type="compositionally biased region" description="Basic and acidic residues" evidence="1">
    <location>
        <begin position="695"/>
        <end position="708"/>
    </location>
</feature>
<dbReference type="Pfam" id="PF13625">
    <property type="entry name" value="Helicase_C_3"/>
    <property type="match status" value="1"/>
</dbReference>
<keyword evidence="3" id="KW-0347">Helicase</keyword>
<reference evidence="3 4" key="1">
    <citation type="submission" date="2018-11" db="EMBL/GenBank/DDBJ databases">
        <title>Sequencing the genomes of 1000 actinobacteria strains.</title>
        <authorList>
            <person name="Klenk H.-P."/>
        </authorList>
    </citation>
    <scope>NUCLEOTIDE SEQUENCE [LARGE SCALE GENOMIC DNA]</scope>
    <source>
        <strain evidence="3 4">DSM 15700</strain>
    </source>
</reference>
<keyword evidence="3" id="KW-0547">Nucleotide-binding</keyword>
<evidence type="ECO:0000313" key="4">
    <source>
        <dbReference type="Proteomes" id="UP000280501"/>
    </source>
</evidence>
<comment type="caution">
    <text evidence="3">The sequence shown here is derived from an EMBL/GenBank/DDBJ whole genome shotgun (WGS) entry which is preliminary data.</text>
</comment>
<gene>
    <name evidence="3" type="ORF">EDD34_0406</name>
</gene>
<feature type="domain" description="Helicase XPB/Ssl2 N-terminal" evidence="2">
    <location>
        <begin position="541"/>
        <end position="662"/>
    </location>
</feature>
<feature type="compositionally biased region" description="Low complexity" evidence="1">
    <location>
        <begin position="106"/>
        <end position="119"/>
    </location>
</feature>
<dbReference type="GO" id="GO:0004386">
    <property type="term" value="F:helicase activity"/>
    <property type="evidence" value="ECO:0007669"/>
    <property type="project" value="UniProtKB-KW"/>
</dbReference>
<feature type="region of interest" description="Disordered" evidence="1">
    <location>
        <begin position="92"/>
        <end position="119"/>
    </location>
</feature>
<keyword evidence="3" id="KW-0378">Hydrolase</keyword>
<dbReference type="EMBL" id="RKQZ01000001">
    <property type="protein sequence ID" value="RPF19840.1"/>
    <property type="molecule type" value="Genomic_DNA"/>
</dbReference>
<accession>A0A3N4YN05</accession>
<feature type="compositionally biased region" description="Low complexity" evidence="1">
    <location>
        <begin position="505"/>
        <end position="517"/>
    </location>
</feature>
<feature type="region of interest" description="Disordered" evidence="1">
    <location>
        <begin position="494"/>
        <end position="520"/>
    </location>
</feature>
<evidence type="ECO:0000259" key="2">
    <source>
        <dbReference type="Pfam" id="PF13625"/>
    </source>
</evidence>
<feature type="region of interest" description="Disordered" evidence="1">
    <location>
        <begin position="695"/>
        <end position="740"/>
    </location>
</feature>
<keyword evidence="3" id="KW-0067">ATP-binding</keyword>
<dbReference type="InterPro" id="IPR032830">
    <property type="entry name" value="XPB/Ssl2_N"/>
</dbReference>